<accession>A0A7I9AY78</accession>
<feature type="transmembrane region" description="Helical" evidence="1">
    <location>
        <begin position="40"/>
        <end position="64"/>
    </location>
</feature>
<evidence type="ECO:0000313" key="2">
    <source>
        <dbReference type="EMBL" id="CAD6024780.1"/>
    </source>
</evidence>
<keyword evidence="1" id="KW-1133">Transmembrane helix</keyword>
<keyword evidence="2" id="KW-0614">Plasmid</keyword>
<organism evidence="2">
    <name type="scientific">Escherichia coli</name>
    <dbReference type="NCBI Taxonomy" id="562"/>
    <lineage>
        <taxon>Bacteria</taxon>
        <taxon>Pseudomonadati</taxon>
        <taxon>Pseudomonadota</taxon>
        <taxon>Gammaproteobacteria</taxon>
        <taxon>Enterobacterales</taxon>
        <taxon>Enterobacteriaceae</taxon>
        <taxon>Escherichia</taxon>
    </lineage>
</organism>
<sequence>MKNNNVPLYLWLLWCTFCLYITTPWQYFRYLYTDHISLSYILYFCIVVIICFSPLLFRCVLLIVRSVSKYNFTFFTKKKGSKESSIHLSPYADTRCPESMRKHWDVLLSLISKAINNDETIVMHSHLFTPARINKLIKRLESYGLNFSVITCPRKTSLYERLSIPFVYLLFQWSLPHLHSDGMTVVIRPWICPYISRHLLSLNPLLACCRRYSRGER</sequence>
<gene>
    <name evidence="2" type="primary">pilK</name>
    <name evidence="2" type="ORF">ETECE562_05352</name>
</gene>
<feature type="transmembrane region" description="Helical" evidence="1">
    <location>
        <begin position="7"/>
        <end position="28"/>
    </location>
</feature>
<keyword evidence="1" id="KW-0472">Membrane</keyword>
<keyword evidence="1" id="KW-0812">Transmembrane</keyword>
<dbReference type="AlphaFoldDB" id="A0A7I9AY78"/>
<evidence type="ECO:0000256" key="1">
    <source>
        <dbReference type="SAM" id="Phobius"/>
    </source>
</evidence>
<reference evidence="2" key="1">
    <citation type="submission" date="2020-09" db="EMBL/GenBank/DDBJ databases">
        <authorList>
            <person name="Page A."/>
            <person name="Bastkowski S."/>
        </authorList>
    </citation>
    <scope>NUCLEOTIDE SEQUENCE [LARGE SCALE GENOMIC DNA]</scope>
    <source>
        <strain evidence="2">L6_E562_ETEC</strain>
        <plasmid evidence="2">2</plasmid>
    </source>
</reference>
<geneLocation type="plasmid" evidence="2">
    <name>2</name>
</geneLocation>
<proteinExistence type="predicted"/>
<dbReference type="EMBL" id="LR883001">
    <property type="protein sequence ID" value="CAD6024780.1"/>
    <property type="molecule type" value="Genomic_DNA"/>
</dbReference>
<name>A0A7I9AY78_ECOLX</name>
<protein>
    <submittedName>
        <fullName evidence="2">PilK protein</fullName>
    </submittedName>
</protein>